<keyword evidence="10" id="KW-1185">Reference proteome</keyword>
<dbReference type="PANTHER" id="PTHR33606:SF3">
    <property type="entry name" value="PROTEIN YCII"/>
    <property type="match status" value="1"/>
</dbReference>
<accession>A0A2K1FYP1</accession>
<evidence type="ECO:0000259" key="2">
    <source>
        <dbReference type="Pfam" id="PF03795"/>
    </source>
</evidence>
<evidence type="ECO:0000313" key="8">
    <source>
        <dbReference type="Proteomes" id="UP000236268"/>
    </source>
</evidence>
<dbReference type="EMBL" id="JBJLSN010000018">
    <property type="protein sequence ID" value="MFL7902337.1"/>
    <property type="molecule type" value="Genomic_DNA"/>
</dbReference>
<dbReference type="EMBL" id="POWG01000018">
    <property type="protein sequence ID" value="PNQ97618.1"/>
    <property type="molecule type" value="Genomic_DNA"/>
</dbReference>
<dbReference type="SUPFAM" id="SSF54909">
    <property type="entry name" value="Dimeric alpha+beta barrel"/>
    <property type="match status" value="1"/>
</dbReference>
<dbReference type="AlphaFoldDB" id="A0A060DPN3"/>
<dbReference type="InterPro" id="IPR011008">
    <property type="entry name" value="Dimeric_a/b-barrel"/>
</dbReference>
<reference evidence="3 7" key="1">
    <citation type="journal article" date="2014" name="Genome Announc.">
        <title>Complete Genome Sequence of the Model Rhizosphere Strain Azospirillum brasilense Az39, Successfully Applied in Agriculture.</title>
        <authorList>
            <person name="Rivera D."/>
            <person name="Revale S."/>
            <person name="Molina R."/>
            <person name="Gualpa J."/>
            <person name="Puente M."/>
            <person name="Maroniche G."/>
            <person name="Paris G."/>
            <person name="Baker D."/>
            <person name="Clavijo B."/>
            <person name="McLay K."/>
            <person name="Spaepen S."/>
            <person name="Perticari A."/>
            <person name="Vazquez M."/>
            <person name="Wisniewski-Dye F."/>
            <person name="Watkins C."/>
            <person name="Martinez-Abarca F."/>
            <person name="Vanderleyden J."/>
            <person name="Cassan F."/>
        </authorList>
    </citation>
    <scope>NUCLEOTIDE SEQUENCE [LARGE SCALE GENOMIC DNA]</scope>
    <source>
        <strain evidence="3 7">Az39</strain>
    </source>
</reference>
<dbReference type="KEGG" id="aare:D3093_10960"/>
<organism evidence="3 7">
    <name type="scientific">Azospirillum argentinense</name>
    <dbReference type="NCBI Taxonomy" id="2970906"/>
    <lineage>
        <taxon>Bacteria</taxon>
        <taxon>Pseudomonadati</taxon>
        <taxon>Pseudomonadota</taxon>
        <taxon>Alphaproteobacteria</taxon>
        <taxon>Rhodospirillales</taxon>
        <taxon>Azospirillaceae</taxon>
        <taxon>Azospirillum</taxon>
    </lineage>
</organism>
<dbReference type="Proteomes" id="UP000298595">
    <property type="component" value="Chromosome"/>
</dbReference>
<protein>
    <submittedName>
        <fullName evidence="4">YciI family protein</fullName>
    </submittedName>
</protein>
<gene>
    <name evidence="3" type="ORF">ABAZ39_12815</name>
    <name evidence="4" type="ORF">ACJ41P_14470</name>
    <name evidence="5" type="ORF">C1S70_17550</name>
    <name evidence="6" type="ORF">D3093_10960</name>
</gene>
<dbReference type="PANTHER" id="PTHR33606">
    <property type="entry name" value="PROTEIN YCII"/>
    <property type="match status" value="1"/>
</dbReference>
<reference evidence="4 10" key="4">
    <citation type="submission" date="2024-11" db="EMBL/GenBank/DDBJ databases">
        <title>Draft genome sequences of two bacteria associated to sugarcane roots in Colombia.</title>
        <authorList>
            <person name="Pardo-Diaz S."/>
            <person name="Masmela-Mendoza J."/>
            <person name="Delgadillo-Duran P."/>
            <person name="Bautista E.J."/>
            <person name="Rojas-Tapias D.F."/>
        </authorList>
    </citation>
    <scope>NUCLEOTIDE SEQUENCE [LARGE SCALE GENOMIC DNA]</scope>
    <source>
        <strain evidence="4 10">Ap18</strain>
    </source>
</reference>
<feature type="domain" description="YCII-related" evidence="2">
    <location>
        <begin position="1"/>
        <end position="88"/>
    </location>
</feature>
<dbReference type="Proteomes" id="UP000027186">
    <property type="component" value="Chromosome"/>
</dbReference>
<sequence>MLYMFHCTDKAGAAQVRADNRPAHLAYLEAHADRLFAAGPLLSDDGQGMAGSLLIVECADEAAAKDFAANDPYAQAGLFESVEIRAWRRVYPKS</sequence>
<evidence type="ECO:0000313" key="9">
    <source>
        <dbReference type="Proteomes" id="UP000298595"/>
    </source>
</evidence>
<dbReference type="Gene3D" id="3.30.70.1060">
    <property type="entry name" value="Dimeric alpha+beta barrel"/>
    <property type="match status" value="1"/>
</dbReference>
<reference evidence="6 9" key="3">
    <citation type="submission" date="2018-09" db="EMBL/GenBank/DDBJ databases">
        <title>Whole genome based analysis of evolution and adaptive divergence in Indian and Brazilian strains of Azospirillum brasilense.</title>
        <authorList>
            <person name="Singh C."/>
            <person name="Tripathi A.K."/>
        </authorList>
    </citation>
    <scope>NUCLEOTIDE SEQUENCE [LARGE SCALE GENOMIC DNA]</scope>
    <source>
        <strain evidence="6 9">MTCC4035</strain>
    </source>
</reference>
<dbReference type="KEGG" id="abq:ABAZ39_12815"/>
<dbReference type="Proteomes" id="UP001628281">
    <property type="component" value="Unassembled WGS sequence"/>
</dbReference>
<dbReference type="GeneID" id="56450105"/>
<evidence type="ECO:0000313" key="7">
    <source>
        <dbReference type="Proteomes" id="UP000027186"/>
    </source>
</evidence>
<comment type="similarity">
    <text evidence="1">Belongs to the YciI family.</text>
</comment>
<evidence type="ECO:0000313" key="10">
    <source>
        <dbReference type="Proteomes" id="UP001628281"/>
    </source>
</evidence>
<dbReference type="EMBL" id="CP007793">
    <property type="protein sequence ID" value="AIB12854.1"/>
    <property type="molecule type" value="Genomic_DNA"/>
</dbReference>
<dbReference type="OrthoDB" id="2293521at2"/>
<name>A0A060DPN3_9PROT</name>
<dbReference type="InterPro" id="IPR051807">
    <property type="entry name" value="Sec-metab_biosynth-assoc"/>
</dbReference>
<evidence type="ECO:0000256" key="1">
    <source>
        <dbReference type="ARBA" id="ARBA00007689"/>
    </source>
</evidence>
<evidence type="ECO:0000313" key="5">
    <source>
        <dbReference type="EMBL" id="PNQ97618.1"/>
    </source>
</evidence>
<proteinExistence type="inferred from homology"/>
<accession>A0A060DPN3</accession>
<reference evidence="5 8" key="2">
    <citation type="submission" date="2018-01" db="EMBL/GenBank/DDBJ databases">
        <title>Whole genome sequence of Azospirillum brasilense REC3 isolated from strawberry roots.</title>
        <authorList>
            <person name="Fontana C.A."/>
            <person name="Salazar S.M."/>
            <person name="Bassi D."/>
            <person name="Puglisi E."/>
            <person name="Lovaisa N.C."/>
            <person name="Toffoli L.M."/>
            <person name="Pedraza R."/>
            <person name="Cocconcelli P.S."/>
        </authorList>
    </citation>
    <scope>NUCLEOTIDE SEQUENCE [LARGE SCALE GENOMIC DNA]</scope>
    <source>
        <strain evidence="5 8">REC3</strain>
    </source>
</reference>
<evidence type="ECO:0000313" key="4">
    <source>
        <dbReference type="EMBL" id="MFL7902337.1"/>
    </source>
</evidence>
<dbReference type="EMBL" id="CP032321">
    <property type="protein sequence ID" value="QCN95732.1"/>
    <property type="molecule type" value="Genomic_DNA"/>
</dbReference>
<dbReference type="RefSeq" id="WP_035669394.1">
    <property type="nucleotide sequence ID" value="NZ_CP007793.1"/>
</dbReference>
<evidence type="ECO:0000313" key="3">
    <source>
        <dbReference type="EMBL" id="AIB12854.1"/>
    </source>
</evidence>
<dbReference type="Proteomes" id="UP000236268">
    <property type="component" value="Unassembled WGS sequence"/>
</dbReference>
<dbReference type="Pfam" id="PF03795">
    <property type="entry name" value="YCII"/>
    <property type="match status" value="1"/>
</dbReference>
<dbReference type="InterPro" id="IPR005545">
    <property type="entry name" value="YCII"/>
</dbReference>
<evidence type="ECO:0000313" key="6">
    <source>
        <dbReference type="EMBL" id="QCN95732.1"/>
    </source>
</evidence>